<organism evidence="1 2">
    <name type="scientific">Thanatephorus cucumeris (strain AG1-IA)</name>
    <name type="common">Rice sheath blight fungus</name>
    <name type="synonym">Rhizoctonia solani</name>
    <dbReference type="NCBI Taxonomy" id="983506"/>
    <lineage>
        <taxon>Eukaryota</taxon>
        <taxon>Fungi</taxon>
        <taxon>Dikarya</taxon>
        <taxon>Basidiomycota</taxon>
        <taxon>Agaricomycotina</taxon>
        <taxon>Agaricomycetes</taxon>
        <taxon>Cantharellales</taxon>
        <taxon>Ceratobasidiaceae</taxon>
        <taxon>Rhizoctonia</taxon>
        <taxon>Rhizoctonia solani AG-1</taxon>
    </lineage>
</organism>
<sequence length="70" mass="7705">MTVQSCWPDVTVLHPQGCVQCGCREVSGSYFTDEQAAVARDAQRLLYVYIVRGVTLTRPSGITKTTSSHE</sequence>
<gene>
    <name evidence="1" type="ORF">AG1IA_08083</name>
</gene>
<dbReference type="Proteomes" id="UP000011668">
    <property type="component" value="Unassembled WGS sequence"/>
</dbReference>
<comment type="caution">
    <text evidence="1">The sequence shown here is derived from an EMBL/GenBank/DDBJ whole genome shotgun (WGS) entry which is preliminary data.</text>
</comment>
<dbReference type="EMBL" id="AFRT01002399">
    <property type="protein sequence ID" value="ELU37890.1"/>
    <property type="molecule type" value="Genomic_DNA"/>
</dbReference>
<accession>L8WIZ6</accession>
<evidence type="ECO:0000313" key="2">
    <source>
        <dbReference type="Proteomes" id="UP000011668"/>
    </source>
</evidence>
<protein>
    <submittedName>
        <fullName evidence="1">Uncharacterized protein</fullName>
    </submittedName>
</protein>
<evidence type="ECO:0000313" key="1">
    <source>
        <dbReference type="EMBL" id="ELU37890.1"/>
    </source>
</evidence>
<reference evidence="1 2" key="1">
    <citation type="journal article" date="2013" name="Nat. Commun.">
        <title>The evolution and pathogenic mechanisms of the rice sheath blight pathogen.</title>
        <authorList>
            <person name="Zheng A."/>
            <person name="Lin R."/>
            <person name="Xu L."/>
            <person name="Qin P."/>
            <person name="Tang C."/>
            <person name="Ai P."/>
            <person name="Zhang D."/>
            <person name="Liu Y."/>
            <person name="Sun Z."/>
            <person name="Feng H."/>
            <person name="Wang Y."/>
            <person name="Chen Y."/>
            <person name="Liang X."/>
            <person name="Fu R."/>
            <person name="Li Q."/>
            <person name="Zhang J."/>
            <person name="Yu X."/>
            <person name="Xie Z."/>
            <person name="Ding L."/>
            <person name="Guan P."/>
            <person name="Tang J."/>
            <person name="Liang Y."/>
            <person name="Wang S."/>
            <person name="Deng Q."/>
            <person name="Li S."/>
            <person name="Zhu J."/>
            <person name="Wang L."/>
            <person name="Liu H."/>
            <person name="Li P."/>
        </authorList>
    </citation>
    <scope>NUCLEOTIDE SEQUENCE [LARGE SCALE GENOMIC DNA]</scope>
    <source>
        <strain evidence="2">AG-1 IA</strain>
    </source>
</reference>
<proteinExistence type="predicted"/>
<dbReference type="HOGENOM" id="CLU_2759563_0_0_1"/>
<name>L8WIZ6_THACA</name>
<dbReference type="AlphaFoldDB" id="L8WIZ6"/>
<keyword evidence="2" id="KW-1185">Reference proteome</keyword>